<name>A0A2G4QYN2_9BACT</name>
<protein>
    <submittedName>
        <fullName evidence="9 10">Hydrogenase</fullName>
    </submittedName>
</protein>
<dbReference type="PANTHER" id="PTHR30134">
    <property type="entry name" value="HYDROGENASE PROTEIN ASSEMBLY PROTEIN, NICKEL CHAPERONE"/>
    <property type="match status" value="1"/>
</dbReference>
<reference evidence="10" key="1">
    <citation type="submission" date="2015-06" db="EMBL/GenBank/DDBJ databases">
        <authorList>
            <person name="Hoefler B.C."/>
            <person name="Straight P.D."/>
        </authorList>
    </citation>
    <scope>NUCLEOTIDE SEQUENCE [LARGE SCALE GENOMIC DNA]</scope>
    <source>
        <strain evidence="10">73/13</strain>
    </source>
</reference>
<dbReference type="InterPro" id="IPR004392">
    <property type="entry name" value="Hyd_mat_HypB"/>
</dbReference>
<evidence type="ECO:0000256" key="6">
    <source>
        <dbReference type="ARBA" id="ARBA00022833"/>
    </source>
</evidence>
<dbReference type="PANTHER" id="PTHR30134:SF2">
    <property type="entry name" value="HYDROGENASE MATURATION FACTOR HYPB"/>
    <property type="match status" value="1"/>
</dbReference>
<dbReference type="InterPro" id="IPR003495">
    <property type="entry name" value="CobW/HypB/UreG_nucleotide-bd"/>
</dbReference>
<keyword evidence="2" id="KW-0533">Nickel</keyword>
<reference evidence="11" key="2">
    <citation type="submission" date="2015-06" db="EMBL/GenBank/DDBJ databases">
        <authorList>
            <person name="Parisi A."/>
            <person name="Chiara M."/>
            <person name="Florio D."/>
            <person name="Miccolupo A."/>
            <person name="Manzari C."/>
            <person name="Mion D."/>
            <person name="Caruso M."/>
            <person name="D'erchia A.M."/>
            <person name="Zanoni R."/>
        </authorList>
    </citation>
    <scope>NUCLEOTIDE SEQUENCE [LARGE SCALE GENOMIC DNA]</scope>
    <source>
        <strain evidence="11">73/13</strain>
    </source>
</reference>
<keyword evidence="4" id="KW-0547">Nucleotide-binding</keyword>
<dbReference type="GO" id="GO:0005525">
    <property type="term" value="F:GTP binding"/>
    <property type="evidence" value="ECO:0007669"/>
    <property type="project" value="UniProtKB-KW"/>
</dbReference>
<keyword evidence="12" id="KW-1185">Reference proteome</keyword>
<dbReference type="Pfam" id="PF02492">
    <property type="entry name" value="cobW"/>
    <property type="match status" value="1"/>
</dbReference>
<dbReference type="Proteomes" id="UP000237472">
    <property type="component" value="Unassembled WGS sequence"/>
</dbReference>
<evidence type="ECO:0000256" key="1">
    <source>
        <dbReference type="ARBA" id="ARBA00006211"/>
    </source>
</evidence>
<comment type="caution">
    <text evidence="10">The sequence shown here is derived from an EMBL/GenBank/DDBJ whole genome shotgun (WGS) entry which is preliminary data.</text>
</comment>
<sequence>MCKDCGCSVTPHTHDHHTHSHHHYQNYENPELKEEKTLEVLSKILSKNDHEAEHNREHFNEAGVLCINLMSSPGSGKTTLLESTLKALKDEMKISVIEGDLESENDAKRIREAGAEAFQITTGQSCHLDAFMVHEALHHLSLKECDLLFIENVGNLVCPASYDLGQHINVVLLSVTEGSDKPQKYPVMFKKADLVIISKADLAHHFDFDIEEASKECKKLNPKVDILILDSKTGKNLELWYQYLRLKKELF</sequence>
<dbReference type="CDD" id="cd05390">
    <property type="entry name" value="HypB"/>
    <property type="match status" value="1"/>
</dbReference>
<evidence type="ECO:0000313" key="11">
    <source>
        <dbReference type="Proteomes" id="UP000237472"/>
    </source>
</evidence>
<dbReference type="InterPro" id="IPR027417">
    <property type="entry name" value="P-loop_NTPase"/>
</dbReference>
<reference evidence="9 12" key="4">
    <citation type="journal article" date="2021" name="Syst. Appl. Microbiol.">
        <title>nCampylobacter vulpis sp. nov. isolated from wild red foxes.</title>
        <authorList>
            <person name="Parisi A."/>
            <person name="Chiara M."/>
            <person name="Caffara M."/>
            <person name="Mion D."/>
            <person name="Miller W.G."/>
            <person name="Caruso M."/>
            <person name="Manzari C."/>
            <person name="Florio D."/>
            <person name="Capozzi L."/>
            <person name="D'Erchia A.M."/>
            <person name="Manzulli V."/>
            <person name="Zanoni R.G."/>
        </authorList>
    </citation>
    <scope>NUCLEOTIDE SEQUENCE [LARGE SCALE GENOMIC DNA]</scope>
    <source>
        <strain evidence="9 12">52/13</strain>
    </source>
</reference>
<gene>
    <name evidence="9" type="primary">hypB</name>
    <name evidence="10" type="ORF">AA994_08200</name>
    <name evidence="9" type="ORF">CVU5213_05915</name>
</gene>
<dbReference type="EMBL" id="LDWY01000095">
    <property type="protein sequence ID" value="PHY89430.1"/>
    <property type="molecule type" value="Genomic_DNA"/>
</dbReference>
<proteinExistence type="inferred from homology"/>
<keyword evidence="6" id="KW-0862">Zinc</keyword>
<evidence type="ECO:0000259" key="8">
    <source>
        <dbReference type="Pfam" id="PF02492"/>
    </source>
</evidence>
<keyword evidence="5" id="KW-0378">Hydrolase</keyword>
<dbReference type="GO" id="GO:0051604">
    <property type="term" value="P:protein maturation"/>
    <property type="evidence" value="ECO:0007669"/>
    <property type="project" value="InterPro"/>
</dbReference>
<evidence type="ECO:0000313" key="9">
    <source>
        <dbReference type="EMBL" id="MBS4241257.1"/>
    </source>
</evidence>
<evidence type="ECO:0000256" key="7">
    <source>
        <dbReference type="ARBA" id="ARBA00023134"/>
    </source>
</evidence>
<dbReference type="Gene3D" id="3.40.50.300">
    <property type="entry name" value="P-loop containing nucleotide triphosphate hydrolases"/>
    <property type="match status" value="1"/>
</dbReference>
<comment type="similarity">
    <text evidence="1">Belongs to the SIMIBI class G3E GTPase family. HypB/HupM subfamily.</text>
</comment>
<dbReference type="GO" id="GO:0016151">
    <property type="term" value="F:nickel cation binding"/>
    <property type="evidence" value="ECO:0007669"/>
    <property type="project" value="InterPro"/>
</dbReference>
<evidence type="ECO:0000313" key="12">
    <source>
        <dbReference type="Proteomes" id="UP000811399"/>
    </source>
</evidence>
<evidence type="ECO:0000313" key="10">
    <source>
        <dbReference type="EMBL" id="PHY89430.1"/>
    </source>
</evidence>
<keyword evidence="7" id="KW-0342">GTP-binding</keyword>
<dbReference type="Proteomes" id="UP000811399">
    <property type="component" value="Unassembled WGS sequence"/>
</dbReference>
<dbReference type="SUPFAM" id="SSF52540">
    <property type="entry name" value="P-loop containing nucleoside triphosphate hydrolases"/>
    <property type="match status" value="1"/>
</dbReference>
<dbReference type="EMBL" id="VJYU01000017">
    <property type="protein sequence ID" value="MBS4241257.1"/>
    <property type="molecule type" value="Genomic_DNA"/>
</dbReference>
<dbReference type="PIRSF" id="PIRSF005624">
    <property type="entry name" value="Ni-bind_GTPase"/>
    <property type="match status" value="1"/>
</dbReference>
<keyword evidence="3" id="KW-0479">Metal-binding</keyword>
<dbReference type="GO" id="GO:0008270">
    <property type="term" value="F:zinc ion binding"/>
    <property type="evidence" value="ECO:0007669"/>
    <property type="project" value="TreeGrafter"/>
</dbReference>
<accession>A0A2G4QYN2</accession>
<dbReference type="AlphaFoldDB" id="A0A2G4QYN2"/>
<organism evidence="10 11">
    <name type="scientific">Campylobacter vulpis</name>
    <dbReference type="NCBI Taxonomy" id="1655500"/>
    <lineage>
        <taxon>Bacteria</taxon>
        <taxon>Pseudomonadati</taxon>
        <taxon>Campylobacterota</taxon>
        <taxon>Epsilonproteobacteria</taxon>
        <taxon>Campylobacterales</taxon>
        <taxon>Campylobacteraceae</taxon>
        <taxon>Campylobacter</taxon>
    </lineage>
</organism>
<dbReference type="GeneID" id="77266419"/>
<dbReference type="GO" id="GO:0003924">
    <property type="term" value="F:GTPase activity"/>
    <property type="evidence" value="ECO:0007669"/>
    <property type="project" value="InterPro"/>
</dbReference>
<dbReference type="OrthoDB" id="9802035at2"/>
<evidence type="ECO:0000256" key="4">
    <source>
        <dbReference type="ARBA" id="ARBA00022741"/>
    </source>
</evidence>
<dbReference type="RefSeq" id="WP_099462793.1">
    <property type="nucleotide sequence ID" value="NZ_CP041617.1"/>
</dbReference>
<evidence type="ECO:0000256" key="2">
    <source>
        <dbReference type="ARBA" id="ARBA00022596"/>
    </source>
</evidence>
<reference evidence="9" key="3">
    <citation type="submission" date="2019-07" db="EMBL/GenBank/DDBJ databases">
        <authorList>
            <person name="Miller W.G."/>
        </authorList>
    </citation>
    <scope>NUCLEOTIDE SEQUENCE</scope>
    <source>
        <strain evidence="9">52/13</strain>
    </source>
</reference>
<evidence type="ECO:0000256" key="3">
    <source>
        <dbReference type="ARBA" id="ARBA00022723"/>
    </source>
</evidence>
<evidence type="ECO:0000256" key="5">
    <source>
        <dbReference type="ARBA" id="ARBA00022801"/>
    </source>
</evidence>
<dbReference type="NCBIfam" id="TIGR00073">
    <property type="entry name" value="hypB"/>
    <property type="match status" value="1"/>
</dbReference>
<feature type="domain" description="CobW/HypB/UreG nucleotide-binding" evidence="8">
    <location>
        <begin position="67"/>
        <end position="226"/>
    </location>
</feature>